<feature type="region of interest" description="Disordered" evidence="2">
    <location>
        <begin position="576"/>
        <end position="599"/>
    </location>
</feature>
<dbReference type="Gene3D" id="1.10.510.10">
    <property type="entry name" value="Transferase(Phosphotransferase) domain 1"/>
    <property type="match status" value="1"/>
</dbReference>
<feature type="compositionally biased region" description="Basic and acidic residues" evidence="2">
    <location>
        <begin position="26"/>
        <end position="40"/>
    </location>
</feature>
<feature type="domain" description="Protein kinase" evidence="3">
    <location>
        <begin position="55"/>
        <end position="321"/>
    </location>
</feature>
<feature type="compositionally biased region" description="Polar residues" evidence="2">
    <location>
        <begin position="363"/>
        <end position="382"/>
    </location>
</feature>
<dbReference type="PROSITE" id="PS50011">
    <property type="entry name" value="PROTEIN_KINASE_DOM"/>
    <property type="match status" value="1"/>
</dbReference>
<feature type="region of interest" description="Disordered" evidence="2">
    <location>
        <begin position="17"/>
        <end position="49"/>
    </location>
</feature>
<evidence type="ECO:0000313" key="4">
    <source>
        <dbReference type="EMBL" id="CUS52870.1"/>
    </source>
</evidence>
<dbReference type="SMART" id="SM00671">
    <property type="entry name" value="SEL1"/>
    <property type="match status" value="3"/>
</dbReference>
<dbReference type="SUPFAM" id="SSF81901">
    <property type="entry name" value="HCP-like"/>
    <property type="match status" value="1"/>
</dbReference>
<keyword evidence="1" id="KW-0175">Coiled coil</keyword>
<protein>
    <recommendedName>
        <fullName evidence="3">Protein kinase domain-containing protein</fullName>
    </recommendedName>
</protein>
<dbReference type="PANTHER" id="PTHR43628:SF1">
    <property type="entry name" value="CHITIN SYNTHASE REGULATORY FACTOR 2-RELATED"/>
    <property type="match status" value="1"/>
</dbReference>
<dbReference type="EMBL" id="CZRL01000092">
    <property type="protein sequence ID" value="CUS52870.1"/>
    <property type="molecule type" value="Genomic_DNA"/>
</dbReference>
<proteinExistence type="predicted"/>
<dbReference type="AlphaFoldDB" id="A0A160TRK9"/>
<feature type="coiled-coil region" evidence="1">
    <location>
        <begin position="837"/>
        <end position="876"/>
    </location>
</feature>
<dbReference type="GO" id="GO:0005524">
    <property type="term" value="F:ATP binding"/>
    <property type="evidence" value="ECO:0007669"/>
    <property type="project" value="InterPro"/>
</dbReference>
<feature type="region of interest" description="Disordered" evidence="2">
    <location>
        <begin position="363"/>
        <end position="410"/>
    </location>
</feature>
<dbReference type="InterPro" id="IPR011990">
    <property type="entry name" value="TPR-like_helical_dom_sf"/>
</dbReference>
<feature type="compositionally biased region" description="Polar residues" evidence="2">
    <location>
        <begin position="576"/>
        <end position="597"/>
    </location>
</feature>
<accession>A0A160TRK9</accession>
<evidence type="ECO:0000256" key="2">
    <source>
        <dbReference type="SAM" id="MobiDB-lite"/>
    </source>
</evidence>
<dbReference type="InterPro" id="IPR006597">
    <property type="entry name" value="Sel1-like"/>
</dbReference>
<organism evidence="4">
    <name type="scientific">hydrothermal vent metagenome</name>
    <dbReference type="NCBI Taxonomy" id="652676"/>
    <lineage>
        <taxon>unclassified sequences</taxon>
        <taxon>metagenomes</taxon>
        <taxon>ecological metagenomes</taxon>
    </lineage>
</organism>
<dbReference type="InterPro" id="IPR011009">
    <property type="entry name" value="Kinase-like_dom_sf"/>
</dbReference>
<evidence type="ECO:0000259" key="3">
    <source>
        <dbReference type="PROSITE" id="PS50011"/>
    </source>
</evidence>
<dbReference type="InterPro" id="IPR052945">
    <property type="entry name" value="Mitotic_Regulator"/>
</dbReference>
<gene>
    <name evidence="4" type="ORF">MGWOODY_XGa1278</name>
</gene>
<dbReference type="GO" id="GO:0004672">
    <property type="term" value="F:protein kinase activity"/>
    <property type="evidence" value="ECO:0007669"/>
    <property type="project" value="InterPro"/>
</dbReference>
<dbReference type="Gene3D" id="1.25.40.10">
    <property type="entry name" value="Tetratricopeptide repeat domain"/>
    <property type="match status" value="2"/>
</dbReference>
<dbReference type="PANTHER" id="PTHR43628">
    <property type="entry name" value="ACTIVATOR OF C KINASE PROTEIN 1-RELATED"/>
    <property type="match status" value="1"/>
</dbReference>
<feature type="region of interest" description="Disordered" evidence="2">
    <location>
        <begin position="431"/>
        <end position="458"/>
    </location>
</feature>
<evidence type="ECO:0000256" key="1">
    <source>
        <dbReference type="SAM" id="Coils"/>
    </source>
</evidence>
<name>A0A160TRK9_9ZZZZ</name>
<dbReference type="SMART" id="SM00220">
    <property type="entry name" value="S_TKc"/>
    <property type="match status" value="1"/>
</dbReference>
<dbReference type="Pfam" id="PF08238">
    <property type="entry name" value="Sel1"/>
    <property type="match status" value="3"/>
</dbReference>
<sequence>MLSGVILLPENRCRPYHNVTVKPRPPARERKPDASERDDSLSPAPLPPGARLGNFQINRLLASTDSGYTYSSNSGSAIIQEFFPKQLAVRDKDGLSLLLWDASLNEDYEQGLKDFLLLGRVLSQIDHAGRVVHYSEDNDSAYYAIKFRPLASVRDLLKTGKPLPEDALKAMLYSALTYLEAAHEAGLIHLEIAPENIFVSDNEQLAICGFNTDRFHYPPADKSTPSDYRAPELSTARGRIGPWTDFYALGSVLYECITSAAPVPSSTRMDAIDRGTPDPIVPAVEAGVGYYSGRFLEIIDWLIALRTTERPVDTEVIFNWLDPDARKLADDDDTYSDPLELNLKPNTKATVRGNIPLETRTNIKQQTASAPQAPLNRSNIFTRRQGGIKKQSDAARATLPESSSDGKIRTSRGATAIALAALKKSAASLAPGSETSAAKHTEPPPNVFAARSTQPRDLRATDNVATQDVEPLHAPSRTNNPSAIQESTFQKDFGLSVDQTVTDELRSAGEILSGDNFTPVEVDDRLRNSRPPKKGKSLGLITAGVLVLIIAYWWLSPQSANTGPSATPAKIEINTTSDTASTGGSPSQQNSNTSSEDGITMITRSADRQKAEKFRELTEIAALTDPHLKAARRHHRAGRSFDPQSGNAYQEFSEVLLLDPDNPEATQGIKDMIGESVSGIESLIDAGDLGAAREKLSLLATINQASEAVIDVQQKLDQIEQRRLKQVAATAKADAIAEATRQQQTRDRHRRIEQLLTRASNAFENNQFVEPQGDNALTLYRAALNLDPNNQRARNGIGSISEHFLRQARRELAAGEYGIAEQNLRIAAAIEPQNQTVLQLQQQLQKRRQLAEKQQRLQAEAAAKNAEADNLASQQELLDLQNGLTAYYEGAYSEAYRFLAPLAAHGYPRAQVRVANMLIKARGVQRDEEEAMRLFSIALQPVQLSASDGKAWAQSDLGDYFHDGWIIDKDYLNAVYWYRRAAEQGYAPAQNILGWLYMHGHGVSPDEEMAIKWFRRAAEQGDVTALDNLKVLGKVSVDSGS</sequence>
<reference evidence="4" key="1">
    <citation type="submission" date="2015-10" db="EMBL/GenBank/DDBJ databases">
        <authorList>
            <person name="Gilbert D.G."/>
        </authorList>
    </citation>
    <scope>NUCLEOTIDE SEQUENCE</scope>
</reference>
<dbReference type="SUPFAM" id="SSF56112">
    <property type="entry name" value="Protein kinase-like (PK-like)"/>
    <property type="match status" value="1"/>
</dbReference>
<dbReference type="Pfam" id="PF00069">
    <property type="entry name" value="Pkinase"/>
    <property type="match status" value="1"/>
</dbReference>
<dbReference type="InterPro" id="IPR000719">
    <property type="entry name" value="Prot_kinase_dom"/>
</dbReference>